<feature type="transmembrane region" description="Helical" evidence="9">
    <location>
        <begin position="48"/>
        <end position="65"/>
    </location>
</feature>
<sequence length="313" mass="33731">MGHTHDHHAENQGAGWRLGVSAIITLVLIVVEVIAGLLSNSLALLTDAAHNLTDVIALLLGWYAVNIARRPAHAAGTFGYHRVGILIALFNATTLVLIAGGIIYQAYSRFGSQEAIMPDVLVGVGSAALLVNAFTAWLLSRGRKSDLNLHSVFLHLMGDVVASVAAIAVGIGIWLTGLLWLDLAASILIALLIFWSAWGILQESVDILLEKTPADILVAGVLDDMKRIEGVSDVHDLHIWSITRSLRVLTAHVTVDADLNLSQGASIRKAINQYLSDKYNIQHATLQVEFEECGSATLYCNMLAHGHDDDHAH</sequence>
<proteinExistence type="inferred from homology"/>
<dbReference type="EMBL" id="CP044205">
    <property type="protein sequence ID" value="QFY43454.1"/>
    <property type="molecule type" value="Genomic_DNA"/>
</dbReference>
<evidence type="ECO:0000256" key="5">
    <source>
        <dbReference type="ARBA" id="ARBA00022906"/>
    </source>
</evidence>
<feature type="transmembrane region" description="Helical" evidence="9">
    <location>
        <begin position="180"/>
        <end position="201"/>
    </location>
</feature>
<dbReference type="GO" id="GO:0005385">
    <property type="term" value="F:zinc ion transmembrane transporter activity"/>
    <property type="evidence" value="ECO:0007669"/>
    <property type="project" value="TreeGrafter"/>
</dbReference>
<dbReference type="InterPro" id="IPR058533">
    <property type="entry name" value="Cation_efflux_TM"/>
</dbReference>
<dbReference type="PANTHER" id="PTHR11562">
    <property type="entry name" value="CATION EFFLUX PROTEIN/ ZINC TRANSPORTER"/>
    <property type="match status" value="1"/>
</dbReference>
<dbReference type="InterPro" id="IPR027470">
    <property type="entry name" value="Cation_efflux_CTD"/>
</dbReference>
<dbReference type="InterPro" id="IPR036837">
    <property type="entry name" value="Cation_efflux_CTD_sf"/>
</dbReference>
<keyword evidence="6 9" id="KW-1133">Transmembrane helix</keyword>
<accession>A0A5Q0BMK6</accession>
<comment type="similarity">
    <text evidence="2">Belongs to the cation diffusion facilitator (CDF) transporter (TC 2.A.4) family. SLC30A subfamily.</text>
</comment>
<keyword evidence="3" id="KW-0813">Transport</keyword>
<dbReference type="FunCoup" id="A0A5Q0BMK6">
    <property type="interactions" value="225"/>
</dbReference>
<dbReference type="Gene3D" id="1.20.1510.10">
    <property type="entry name" value="Cation efflux protein transmembrane domain"/>
    <property type="match status" value="1"/>
</dbReference>
<evidence type="ECO:0000313" key="12">
    <source>
        <dbReference type="EMBL" id="QFY43454.1"/>
    </source>
</evidence>
<keyword evidence="5" id="KW-0864">Zinc transport</keyword>
<dbReference type="Proteomes" id="UP000325755">
    <property type="component" value="Chromosome"/>
</dbReference>
<evidence type="ECO:0000256" key="3">
    <source>
        <dbReference type="ARBA" id="ARBA00022448"/>
    </source>
</evidence>
<feature type="transmembrane region" description="Helical" evidence="9">
    <location>
        <begin position="85"/>
        <end position="108"/>
    </location>
</feature>
<feature type="domain" description="Cation efflux protein transmembrane" evidence="10">
    <location>
        <begin position="20"/>
        <end position="209"/>
    </location>
</feature>
<dbReference type="Gene3D" id="3.30.70.1350">
    <property type="entry name" value="Cation efflux protein, cytoplasmic domain"/>
    <property type="match status" value="1"/>
</dbReference>
<dbReference type="RefSeq" id="WP_153249437.1">
    <property type="nucleotide sequence ID" value="NZ_CP044205.1"/>
</dbReference>
<dbReference type="OrthoDB" id="9809646at2"/>
<feature type="domain" description="Cation efflux protein cytoplasmic" evidence="11">
    <location>
        <begin position="215"/>
        <end position="289"/>
    </location>
</feature>
<evidence type="ECO:0000259" key="10">
    <source>
        <dbReference type="Pfam" id="PF01545"/>
    </source>
</evidence>
<dbReference type="InterPro" id="IPR002524">
    <property type="entry name" value="Cation_efflux"/>
</dbReference>
<dbReference type="SUPFAM" id="SSF161111">
    <property type="entry name" value="Cation efflux protein transmembrane domain-like"/>
    <property type="match status" value="1"/>
</dbReference>
<evidence type="ECO:0000256" key="8">
    <source>
        <dbReference type="ARBA" id="ARBA00023136"/>
    </source>
</evidence>
<evidence type="ECO:0000313" key="13">
    <source>
        <dbReference type="Proteomes" id="UP000325755"/>
    </source>
</evidence>
<evidence type="ECO:0000256" key="2">
    <source>
        <dbReference type="ARBA" id="ARBA00008873"/>
    </source>
</evidence>
<name>A0A5Q0BMK6_9GAMM</name>
<dbReference type="InterPro" id="IPR050681">
    <property type="entry name" value="CDF/SLC30A"/>
</dbReference>
<dbReference type="AlphaFoldDB" id="A0A5Q0BMK6"/>
<protein>
    <submittedName>
        <fullName evidence="12">Cation transporter</fullName>
    </submittedName>
</protein>
<evidence type="ECO:0000256" key="1">
    <source>
        <dbReference type="ARBA" id="ARBA00004141"/>
    </source>
</evidence>
<reference evidence="12 13" key="1">
    <citation type="submission" date="2019-09" db="EMBL/GenBank/DDBJ databases">
        <title>Ecophysiology of the spiral-shaped methanotroph Methylospira mobilis as revealed by the complete genome sequence.</title>
        <authorList>
            <person name="Oshkin I.Y."/>
            <person name="Dedysh S.N."/>
            <person name="Miroshnikov K."/>
            <person name="Danilova O.V."/>
            <person name="Hakobyan A."/>
            <person name="Liesack W."/>
        </authorList>
    </citation>
    <scope>NUCLEOTIDE SEQUENCE [LARGE SCALE GENOMIC DNA]</scope>
    <source>
        <strain evidence="12 13">Shm1</strain>
    </source>
</reference>
<evidence type="ECO:0000256" key="9">
    <source>
        <dbReference type="SAM" id="Phobius"/>
    </source>
</evidence>
<dbReference type="Pfam" id="PF01545">
    <property type="entry name" value="Cation_efflux"/>
    <property type="match status" value="1"/>
</dbReference>
<comment type="subcellular location">
    <subcellularLocation>
        <location evidence="1">Membrane</location>
        <topology evidence="1">Multi-pass membrane protein</topology>
    </subcellularLocation>
</comment>
<feature type="transmembrane region" description="Helical" evidence="9">
    <location>
        <begin position="152"/>
        <end position="174"/>
    </location>
</feature>
<dbReference type="SUPFAM" id="SSF160240">
    <property type="entry name" value="Cation efflux protein cytoplasmic domain-like"/>
    <property type="match status" value="1"/>
</dbReference>
<gene>
    <name evidence="12" type="ORF">F6R98_13175</name>
</gene>
<evidence type="ECO:0000256" key="6">
    <source>
        <dbReference type="ARBA" id="ARBA00022989"/>
    </source>
</evidence>
<dbReference type="InterPro" id="IPR027469">
    <property type="entry name" value="Cation_efflux_TMD_sf"/>
</dbReference>
<evidence type="ECO:0000256" key="4">
    <source>
        <dbReference type="ARBA" id="ARBA00022692"/>
    </source>
</evidence>
<dbReference type="Pfam" id="PF16916">
    <property type="entry name" value="ZT_dimer"/>
    <property type="match status" value="1"/>
</dbReference>
<keyword evidence="5" id="KW-0862">Zinc</keyword>
<keyword evidence="4 9" id="KW-0812">Transmembrane</keyword>
<dbReference type="InParanoid" id="A0A5Q0BMK6"/>
<dbReference type="KEGG" id="mmob:F6R98_13175"/>
<feature type="transmembrane region" description="Helical" evidence="9">
    <location>
        <begin position="20"/>
        <end position="42"/>
    </location>
</feature>
<evidence type="ECO:0000256" key="7">
    <source>
        <dbReference type="ARBA" id="ARBA00023065"/>
    </source>
</evidence>
<feature type="transmembrane region" description="Helical" evidence="9">
    <location>
        <begin position="120"/>
        <end position="140"/>
    </location>
</feature>
<organism evidence="12 13">
    <name type="scientific">Candidatus Methylospira mobilis</name>
    <dbReference type="NCBI Taxonomy" id="1808979"/>
    <lineage>
        <taxon>Bacteria</taxon>
        <taxon>Pseudomonadati</taxon>
        <taxon>Pseudomonadota</taxon>
        <taxon>Gammaproteobacteria</taxon>
        <taxon>Methylococcales</taxon>
        <taxon>Methylococcaceae</taxon>
        <taxon>Candidatus Methylospira</taxon>
    </lineage>
</organism>
<dbReference type="NCBIfam" id="TIGR01297">
    <property type="entry name" value="CDF"/>
    <property type="match status" value="1"/>
</dbReference>
<dbReference type="GO" id="GO:0005886">
    <property type="term" value="C:plasma membrane"/>
    <property type="evidence" value="ECO:0007669"/>
    <property type="project" value="TreeGrafter"/>
</dbReference>
<keyword evidence="13" id="KW-1185">Reference proteome</keyword>
<evidence type="ECO:0000259" key="11">
    <source>
        <dbReference type="Pfam" id="PF16916"/>
    </source>
</evidence>
<dbReference type="PANTHER" id="PTHR11562:SF17">
    <property type="entry name" value="RE54080P-RELATED"/>
    <property type="match status" value="1"/>
</dbReference>
<keyword evidence="7" id="KW-0406">Ion transport</keyword>
<keyword evidence="8 9" id="KW-0472">Membrane</keyword>